<dbReference type="RefSeq" id="WP_111419737.1">
    <property type="nucleotide sequence ID" value="NZ_NPEX01000090.1"/>
</dbReference>
<reference evidence="2 3" key="1">
    <citation type="submission" date="2017-07" db="EMBL/GenBank/DDBJ databases">
        <title>Draft Genome Sequences of Select Purple Nonsulfur Bacteria.</title>
        <authorList>
            <person name="Lasarre B."/>
            <person name="Mckinlay J.B."/>
        </authorList>
    </citation>
    <scope>NUCLEOTIDE SEQUENCE [LARGE SCALE GENOMIC DNA]</scope>
    <source>
        <strain evidence="2 3">DSM 5909</strain>
    </source>
</reference>
<gene>
    <name evidence="2" type="ORF">CH341_14505</name>
</gene>
<protein>
    <recommendedName>
        <fullName evidence="1">Fumarylacetoacetase-like C-terminal domain-containing protein</fullName>
    </recommendedName>
</protein>
<accession>A0A327L0M0</accession>
<dbReference type="GO" id="GO:0003824">
    <property type="term" value="F:catalytic activity"/>
    <property type="evidence" value="ECO:0007669"/>
    <property type="project" value="InterPro"/>
</dbReference>
<evidence type="ECO:0000313" key="3">
    <source>
        <dbReference type="Proteomes" id="UP000249130"/>
    </source>
</evidence>
<evidence type="ECO:0000313" key="2">
    <source>
        <dbReference type="EMBL" id="RAI43413.1"/>
    </source>
</evidence>
<organism evidence="2 3">
    <name type="scientific">Rhodoplanes roseus</name>
    <dbReference type="NCBI Taxonomy" id="29409"/>
    <lineage>
        <taxon>Bacteria</taxon>
        <taxon>Pseudomonadati</taxon>
        <taxon>Pseudomonadota</taxon>
        <taxon>Alphaproteobacteria</taxon>
        <taxon>Hyphomicrobiales</taxon>
        <taxon>Nitrobacteraceae</taxon>
        <taxon>Rhodoplanes</taxon>
    </lineage>
</organism>
<comment type="caution">
    <text evidence="2">The sequence shown here is derived from an EMBL/GenBank/DDBJ whole genome shotgun (WGS) entry which is preliminary data.</text>
</comment>
<dbReference type="SUPFAM" id="SSF56529">
    <property type="entry name" value="FAH"/>
    <property type="match status" value="1"/>
</dbReference>
<name>A0A327L0M0_9BRAD</name>
<dbReference type="InterPro" id="IPR036663">
    <property type="entry name" value="Fumarylacetoacetase_C_sf"/>
</dbReference>
<evidence type="ECO:0000259" key="1">
    <source>
        <dbReference type="Pfam" id="PF01557"/>
    </source>
</evidence>
<feature type="domain" description="Fumarylacetoacetase-like C-terminal" evidence="1">
    <location>
        <begin position="92"/>
        <end position="309"/>
    </location>
</feature>
<sequence length="312" mass="34621">MKLATFIGLHKRPRLGVVDVEQRAVLDLAAAAEAVHKRPDPTFTDMLSLIDAAGPGLARVDDLVREWPNEAVDDLDGVKLLAPIPIPRQLRDGMAFEQHVRNSRNQVAQRTGKPQKMPDVWYEHPVYYKCNRFNVVGHEADVIWPSFSEWMDYELELACVIGKTGKDIAAADAPAHVFGFTIYNDFSARDVQFEEMRAGLGPAKGKDFDTGNVFGPWIVTPDELGDPHALGMEVRVNGERWGGGNSRDMHYTFWDIIEYVSRAETLYAGEIIGSGTVGTGSAHELGRTIGSGDVIELEIEKIGVLRNRLIRP</sequence>
<dbReference type="Pfam" id="PF01557">
    <property type="entry name" value="FAA_hydrolase"/>
    <property type="match status" value="1"/>
</dbReference>
<dbReference type="Gene3D" id="3.90.850.10">
    <property type="entry name" value="Fumarylacetoacetase-like, C-terminal domain"/>
    <property type="match status" value="1"/>
</dbReference>
<dbReference type="InterPro" id="IPR011234">
    <property type="entry name" value="Fumarylacetoacetase-like_C"/>
</dbReference>
<keyword evidence="3" id="KW-1185">Reference proteome</keyword>
<dbReference type="PANTHER" id="PTHR43211">
    <property type="entry name" value="FUMARYLACETOACETATE HYDROLASE"/>
    <property type="match status" value="1"/>
</dbReference>
<dbReference type="Proteomes" id="UP000249130">
    <property type="component" value="Unassembled WGS sequence"/>
</dbReference>
<proteinExistence type="predicted"/>
<dbReference type="AlphaFoldDB" id="A0A327L0M0"/>
<dbReference type="EMBL" id="NPEX01000090">
    <property type="protein sequence ID" value="RAI43413.1"/>
    <property type="molecule type" value="Genomic_DNA"/>
</dbReference>
<dbReference type="PANTHER" id="PTHR43211:SF1">
    <property type="entry name" value="BLL6422 PROTEIN"/>
    <property type="match status" value="1"/>
</dbReference>
<dbReference type="OrthoDB" id="5197601at2"/>